<comment type="catalytic activity">
    <reaction evidence="4">
        <text>O-phospho-L-tyrosyl-[protein] + H2O = L-tyrosyl-[protein] + phosphate</text>
        <dbReference type="Rhea" id="RHEA:10684"/>
        <dbReference type="Rhea" id="RHEA-COMP:10136"/>
        <dbReference type="Rhea" id="RHEA-COMP:20101"/>
        <dbReference type="ChEBI" id="CHEBI:15377"/>
        <dbReference type="ChEBI" id="CHEBI:43474"/>
        <dbReference type="ChEBI" id="CHEBI:46858"/>
        <dbReference type="ChEBI" id="CHEBI:61978"/>
        <dbReference type="EC" id="3.1.3.48"/>
    </reaction>
</comment>
<protein>
    <recommendedName>
        <fullName evidence="2">protein-tyrosine-phosphatase</fullName>
        <ecNumber evidence="2">3.1.3.48</ecNumber>
    </recommendedName>
</protein>
<dbReference type="EC" id="3.1.3.48" evidence="2"/>
<dbReference type="GO" id="GO:0004725">
    <property type="term" value="F:protein tyrosine phosphatase activity"/>
    <property type="evidence" value="ECO:0007669"/>
    <property type="project" value="UniProtKB-EC"/>
</dbReference>
<evidence type="ECO:0000256" key="2">
    <source>
        <dbReference type="ARBA" id="ARBA00013064"/>
    </source>
</evidence>
<dbReference type="PANTHER" id="PTHR39181:SF1">
    <property type="entry name" value="TYROSINE-PROTEIN PHOSPHATASE YWQE"/>
    <property type="match status" value="1"/>
</dbReference>
<comment type="similarity">
    <text evidence="1">Belongs to the metallo-dependent hydrolases superfamily. CpsB/CapC family.</text>
</comment>
<name>A0A844B682_9BURK</name>
<evidence type="ECO:0000256" key="3">
    <source>
        <dbReference type="ARBA" id="ARBA00022801"/>
    </source>
</evidence>
<proteinExistence type="inferred from homology"/>
<accession>A0A844B682</accession>
<dbReference type="PANTHER" id="PTHR39181">
    <property type="entry name" value="TYROSINE-PROTEIN PHOSPHATASE YWQE"/>
    <property type="match status" value="1"/>
</dbReference>
<dbReference type="GO" id="GO:0030145">
    <property type="term" value="F:manganese ion binding"/>
    <property type="evidence" value="ECO:0007669"/>
    <property type="project" value="InterPro"/>
</dbReference>
<evidence type="ECO:0000313" key="6">
    <source>
        <dbReference type="Proteomes" id="UP000487350"/>
    </source>
</evidence>
<dbReference type="RefSeq" id="WP_153584192.1">
    <property type="nucleotide sequence ID" value="NZ_WJBU01000005.1"/>
</dbReference>
<evidence type="ECO:0000313" key="5">
    <source>
        <dbReference type="EMBL" id="MRD46856.1"/>
    </source>
</evidence>
<dbReference type="EMBL" id="WJBU01000005">
    <property type="protein sequence ID" value="MRD46856.1"/>
    <property type="molecule type" value="Genomic_DNA"/>
</dbReference>
<dbReference type="Gene3D" id="3.20.20.140">
    <property type="entry name" value="Metal-dependent hydrolases"/>
    <property type="match status" value="1"/>
</dbReference>
<gene>
    <name evidence="5" type="ORF">GHT07_06185</name>
</gene>
<evidence type="ECO:0000256" key="4">
    <source>
        <dbReference type="ARBA" id="ARBA00051722"/>
    </source>
</evidence>
<dbReference type="OrthoDB" id="9788539at2"/>
<reference evidence="5 6" key="1">
    <citation type="submission" date="2019-11" db="EMBL/GenBank/DDBJ databases">
        <title>Caenimonas koreensis gen. nov., sp. nov., isolated from activated sludge.</title>
        <authorList>
            <person name="Seung H.R."/>
        </authorList>
    </citation>
    <scope>NUCLEOTIDE SEQUENCE [LARGE SCALE GENOMIC DNA]</scope>
    <source>
        <strain evidence="5 6">EMB320</strain>
    </source>
</reference>
<dbReference type="Pfam" id="PF19567">
    <property type="entry name" value="CpsB_CapC"/>
    <property type="match status" value="1"/>
</dbReference>
<keyword evidence="3" id="KW-0378">Hydrolase</keyword>
<sequence>MIDLHSHILPGIDDGAKTLEDSLAMARIAVQDGIRVMACTPHIYPGMYMNNKAGIQAARDALQQEFNQHGIALQLVIGADVHLVPGLVEGMRKGLIPTLNGNTRYLLLEPSHHHAPPRFEELVFNIVVAGYTPVITHPERLVWIEDNFAVFGRLVHQGAWMQVTAGALTGKFGPRAKYWGERLLGEGLTHILATDAHTTGRRRPVLSEGLEVARKLLGDEEAQQLVVGRPDAILRNVLPSQTAPLPASASRASGIGWLGKLFGRR</sequence>
<dbReference type="InterPro" id="IPR016667">
    <property type="entry name" value="Caps_polysacc_synth_CpsB/CapC"/>
</dbReference>
<evidence type="ECO:0000256" key="1">
    <source>
        <dbReference type="ARBA" id="ARBA00005750"/>
    </source>
</evidence>
<dbReference type="PIRSF" id="PIRSF016557">
    <property type="entry name" value="Caps_synth_CpsB"/>
    <property type="match status" value="1"/>
</dbReference>
<organism evidence="5 6">
    <name type="scientific">Caenimonas koreensis DSM 17982</name>
    <dbReference type="NCBI Taxonomy" id="1121255"/>
    <lineage>
        <taxon>Bacteria</taxon>
        <taxon>Pseudomonadati</taxon>
        <taxon>Pseudomonadota</taxon>
        <taxon>Betaproteobacteria</taxon>
        <taxon>Burkholderiales</taxon>
        <taxon>Comamonadaceae</taxon>
        <taxon>Caenimonas</taxon>
    </lineage>
</organism>
<comment type="caution">
    <text evidence="5">The sequence shown here is derived from an EMBL/GenBank/DDBJ whole genome shotgun (WGS) entry which is preliminary data.</text>
</comment>
<dbReference type="InterPro" id="IPR016195">
    <property type="entry name" value="Pol/histidinol_Pase-like"/>
</dbReference>
<dbReference type="AlphaFoldDB" id="A0A844B682"/>
<keyword evidence="6" id="KW-1185">Reference proteome</keyword>
<dbReference type="SUPFAM" id="SSF89550">
    <property type="entry name" value="PHP domain-like"/>
    <property type="match status" value="1"/>
</dbReference>
<dbReference type="Proteomes" id="UP000487350">
    <property type="component" value="Unassembled WGS sequence"/>
</dbReference>